<dbReference type="PRINTS" id="PR00038">
    <property type="entry name" value="HTHLUXR"/>
</dbReference>
<sequence length="381" mass="42226">MSETISVKEFSSLTDVLYEGIQEDVPWKSFLHSLQDQMHANSATFILRPPSSDAEGIIVSTGESTDDEVAAYNKQFFALDPFVDLPHGKVVTLDEFIPEKEQKTSDYFSQYLAPMDVYHIVGTDIHTKDGAHCSLRISRGKEADSFSTDDKTVLELLVPHLESAVKIHMRLNRVKSERNLYARAVNQLAVGAIILDEDGKIMKVNQVAEELVKDNDSLKITGKTLQVSSSSDTRKLREMIRNALNSHRHSVNGSLEPSLVEALRIQRLSGASDLGIVVRPIPMEKWSEGIQCPSVVIFISDPERKSRAPQEIVKALFDLTPAEAQLAMLLANGLTLDETAETLCVSRNTARAHLRSIFSKTGVTRQTMLVRLILKSVASLG</sequence>
<dbReference type="InterPro" id="IPR035965">
    <property type="entry name" value="PAS-like_dom_sf"/>
</dbReference>
<reference evidence="3 4" key="1">
    <citation type="submission" date="2024-06" db="EMBL/GenBank/DDBJ databases">
        <title>Genomic Encyclopedia of Type Strains, Phase V (KMG-V): Genome sequencing to study the core and pangenomes of soil and plant-associated prokaryotes.</title>
        <authorList>
            <person name="Whitman W."/>
        </authorList>
    </citation>
    <scope>NUCLEOTIDE SEQUENCE [LARGE SCALE GENOMIC DNA]</scope>
    <source>
        <strain evidence="3 4">NE40</strain>
    </source>
</reference>
<dbReference type="EMBL" id="JBEWTB010000002">
    <property type="protein sequence ID" value="MET4758350.1"/>
    <property type="molecule type" value="Genomic_DNA"/>
</dbReference>
<dbReference type="Gene3D" id="3.30.450.20">
    <property type="entry name" value="PAS domain"/>
    <property type="match status" value="1"/>
</dbReference>
<dbReference type="InterPro" id="IPR000792">
    <property type="entry name" value="Tscrpt_reg_LuxR_C"/>
</dbReference>
<name>A0ABV2SKR9_9GAMM</name>
<dbReference type="Pfam" id="PF00196">
    <property type="entry name" value="GerE"/>
    <property type="match status" value="1"/>
</dbReference>
<dbReference type="PANTHER" id="PTHR43214:SF42">
    <property type="entry name" value="TRANSCRIPTIONAL REGULATORY PROTEIN DESR"/>
    <property type="match status" value="1"/>
</dbReference>
<evidence type="ECO:0000313" key="3">
    <source>
        <dbReference type="EMBL" id="MET4758350.1"/>
    </source>
</evidence>
<dbReference type="InterPro" id="IPR013767">
    <property type="entry name" value="PAS_fold"/>
</dbReference>
<keyword evidence="4" id="KW-1185">Reference proteome</keyword>
<dbReference type="RefSeq" id="WP_354008442.1">
    <property type="nucleotide sequence ID" value="NZ_JBEWTA010000001.1"/>
</dbReference>
<evidence type="ECO:0000259" key="2">
    <source>
        <dbReference type="PROSITE" id="PS50043"/>
    </source>
</evidence>
<proteinExistence type="predicted"/>
<evidence type="ECO:0000313" key="4">
    <source>
        <dbReference type="Proteomes" id="UP001549366"/>
    </source>
</evidence>
<accession>A0ABV2SKR9</accession>
<feature type="domain" description="HTH luxR-type" evidence="2">
    <location>
        <begin position="312"/>
        <end position="377"/>
    </location>
</feature>
<comment type="caution">
    <text evidence="3">The sequence shown here is derived from an EMBL/GenBank/DDBJ whole genome shotgun (WGS) entry which is preliminary data.</text>
</comment>
<dbReference type="PROSITE" id="PS50043">
    <property type="entry name" value="HTH_LUXR_2"/>
    <property type="match status" value="1"/>
</dbReference>
<dbReference type="PANTHER" id="PTHR43214">
    <property type="entry name" value="TWO-COMPONENT RESPONSE REGULATOR"/>
    <property type="match status" value="1"/>
</dbReference>
<dbReference type="SMART" id="SM00421">
    <property type="entry name" value="HTH_LUXR"/>
    <property type="match status" value="1"/>
</dbReference>
<dbReference type="InterPro" id="IPR016032">
    <property type="entry name" value="Sig_transdc_resp-reg_C-effctor"/>
</dbReference>
<evidence type="ECO:0000256" key="1">
    <source>
        <dbReference type="ARBA" id="ARBA00023125"/>
    </source>
</evidence>
<protein>
    <submittedName>
        <fullName evidence="3">DNA-binding CsgD family transcriptional regulator/PAS domain-containing protein</fullName>
    </submittedName>
</protein>
<dbReference type="SUPFAM" id="SSF46894">
    <property type="entry name" value="C-terminal effector domain of the bipartite response regulators"/>
    <property type="match status" value="1"/>
</dbReference>
<keyword evidence="1 3" id="KW-0238">DNA-binding</keyword>
<dbReference type="SMART" id="SM00091">
    <property type="entry name" value="PAS"/>
    <property type="match status" value="1"/>
</dbReference>
<dbReference type="GO" id="GO:0003677">
    <property type="term" value="F:DNA binding"/>
    <property type="evidence" value="ECO:0007669"/>
    <property type="project" value="UniProtKB-KW"/>
</dbReference>
<dbReference type="SUPFAM" id="SSF55785">
    <property type="entry name" value="PYP-like sensor domain (PAS domain)"/>
    <property type="match status" value="1"/>
</dbReference>
<dbReference type="Gene3D" id="1.10.10.10">
    <property type="entry name" value="Winged helix-like DNA-binding domain superfamily/Winged helix DNA-binding domain"/>
    <property type="match status" value="1"/>
</dbReference>
<dbReference type="CDD" id="cd06170">
    <property type="entry name" value="LuxR_C_like"/>
    <property type="match status" value="1"/>
</dbReference>
<dbReference type="InterPro" id="IPR036388">
    <property type="entry name" value="WH-like_DNA-bd_sf"/>
</dbReference>
<dbReference type="InterPro" id="IPR000014">
    <property type="entry name" value="PAS"/>
</dbReference>
<dbReference type="Proteomes" id="UP001549366">
    <property type="component" value="Unassembled WGS sequence"/>
</dbReference>
<organism evidence="3 4">
    <name type="scientific">Endozoicomonas lisbonensis</name>
    <dbReference type="NCBI Taxonomy" id="3120522"/>
    <lineage>
        <taxon>Bacteria</taxon>
        <taxon>Pseudomonadati</taxon>
        <taxon>Pseudomonadota</taxon>
        <taxon>Gammaproteobacteria</taxon>
        <taxon>Oceanospirillales</taxon>
        <taxon>Endozoicomonadaceae</taxon>
        <taxon>Endozoicomonas</taxon>
    </lineage>
</organism>
<gene>
    <name evidence="3" type="ORF">V5J35_003542</name>
</gene>
<dbReference type="Pfam" id="PF00989">
    <property type="entry name" value="PAS"/>
    <property type="match status" value="1"/>
</dbReference>
<dbReference type="InterPro" id="IPR039420">
    <property type="entry name" value="WalR-like"/>
</dbReference>